<dbReference type="RefSeq" id="XP_022580459.1">
    <property type="nucleotide sequence ID" value="XM_022728486.1"/>
</dbReference>
<organism evidence="3 4">
    <name type="scientific">Penicilliopsis zonata CBS 506.65</name>
    <dbReference type="NCBI Taxonomy" id="1073090"/>
    <lineage>
        <taxon>Eukaryota</taxon>
        <taxon>Fungi</taxon>
        <taxon>Dikarya</taxon>
        <taxon>Ascomycota</taxon>
        <taxon>Pezizomycotina</taxon>
        <taxon>Eurotiomycetes</taxon>
        <taxon>Eurotiomycetidae</taxon>
        <taxon>Eurotiales</taxon>
        <taxon>Aspergillaceae</taxon>
        <taxon>Penicilliopsis</taxon>
    </lineage>
</organism>
<dbReference type="InterPro" id="IPR008257">
    <property type="entry name" value="Pept_M19"/>
</dbReference>
<dbReference type="GeneID" id="34614950"/>
<dbReference type="STRING" id="1073090.A0A1L9SFJ2"/>
<keyword evidence="2" id="KW-0645">Protease</keyword>
<dbReference type="OrthoDB" id="445695at2759"/>
<dbReference type="EMBL" id="KV878344">
    <property type="protein sequence ID" value="OJJ45949.1"/>
    <property type="molecule type" value="Genomic_DNA"/>
</dbReference>
<sequence>MTVDGYEDAARRLLSEVPLIDGHNDFPLMIRGWHQSKLYDGLDAHKMPLFHTDWTRLRRGQVGGQFWSAYVPCPPPNAENNFSLSVHHDALHQTLQQIDLIHALVELYPAQLGLACSPREVWTVFRSGRVASMIGVEGLHQIANSASVLRMFYRLGVRYITLTHNSNNLYADAALASDQAHGGLSIQGRKMVQEMNRIGMMIDLSHTSEAVQQQVLGLSVAPVIFSHSSCTSLSHHLRNVSDPVLDMLHQNRGLIMISFLPKLTDEQPQRQTLARVADHIVHVGERIGYEHVGIGSDFDGTMHTARGTDDVACYPQLIAELLRRGLSEESVRRVAGLNLLRVWEEIDAVAGKLQTEKQPMLLDEIEPMWDEKTRQEVIAARA</sequence>
<comment type="similarity">
    <text evidence="2">Belongs to the metallo-dependent hydrolases superfamily. Peptidase M19 family.</text>
</comment>
<reference evidence="4" key="1">
    <citation type="journal article" date="2017" name="Genome Biol.">
        <title>Comparative genomics reveals high biological diversity and specific adaptations in the industrially and medically important fungal genus Aspergillus.</title>
        <authorList>
            <person name="de Vries R.P."/>
            <person name="Riley R."/>
            <person name="Wiebenga A."/>
            <person name="Aguilar-Osorio G."/>
            <person name="Amillis S."/>
            <person name="Uchima C.A."/>
            <person name="Anderluh G."/>
            <person name="Asadollahi M."/>
            <person name="Askin M."/>
            <person name="Barry K."/>
            <person name="Battaglia E."/>
            <person name="Bayram O."/>
            <person name="Benocci T."/>
            <person name="Braus-Stromeyer S.A."/>
            <person name="Caldana C."/>
            <person name="Canovas D."/>
            <person name="Cerqueira G.C."/>
            <person name="Chen F."/>
            <person name="Chen W."/>
            <person name="Choi C."/>
            <person name="Clum A."/>
            <person name="Dos Santos R.A."/>
            <person name="Damasio A.R."/>
            <person name="Diallinas G."/>
            <person name="Emri T."/>
            <person name="Fekete E."/>
            <person name="Flipphi M."/>
            <person name="Freyberg S."/>
            <person name="Gallo A."/>
            <person name="Gournas C."/>
            <person name="Habgood R."/>
            <person name="Hainaut M."/>
            <person name="Harispe M.L."/>
            <person name="Henrissat B."/>
            <person name="Hilden K.S."/>
            <person name="Hope R."/>
            <person name="Hossain A."/>
            <person name="Karabika E."/>
            <person name="Karaffa L."/>
            <person name="Karanyi Z."/>
            <person name="Krasevec N."/>
            <person name="Kuo A."/>
            <person name="Kusch H."/>
            <person name="LaButti K."/>
            <person name="Lagendijk E.L."/>
            <person name="Lapidus A."/>
            <person name="Levasseur A."/>
            <person name="Lindquist E."/>
            <person name="Lipzen A."/>
            <person name="Logrieco A.F."/>
            <person name="MacCabe A."/>
            <person name="Maekelae M.R."/>
            <person name="Malavazi I."/>
            <person name="Melin P."/>
            <person name="Meyer V."/>
            <person name="Mielnichuk N."/>
            <person name="Miskei M."/>
            <person name="Molnar A.P."/>
            <person name="Mule G."/>
            <person name="Ngan C.Y."/>
            <person name="Orejas M."/>
            <person name="Orosz E."/>
            <person name="Ouedraogo J.P."/>
            <person name="Overkamp K.M."/>
            <person name="Park H.-S."/>
            <person name="Perrone G."/>
            <person name="Piumi F."/>
            <person name="Punt P.J."/>
            <person name="Ram A.F."/>
            <person name="Ramon A."/>
            <person name="Rauscher S."/>
            <person name="Record E."/>
            <person name="Riano-Pachon D.M."/>
            <person name="Robert V."/>
            <person name="Roehrig J."/>
            <person name="Ruller R."/>
            <person name="Salamov A."/>
            <person name="Salih N.S."/>
            <person name="Samson R.A."/>
            <person name="Sandor E."/>
            <person name="Sanguinetti M."/>
            <person name="Schuetze T."/>
            <person name="Sepcic K."/>
            <person name="Shelest E."/>
            <person name="Sherlock G."/>
            <person name="Sophianopoulou V."/>
            <person name="Squina F.M."/>
            <person name="Sun H."/>
            <person name="Susca A."/>
            <person name="Todd R.B."/>
            <person name="Tsang A."/>
            <person name="Unkles S.E."/>
            <person name="van de Wiele N."/>
            <person name="van Rossen-Uffink D."/>
            <person name="Oliveira J.V."/>
            <person name="Vesth T.C."/>
            <person name="Visser J."/>
            <person name="Yu J.-H."/>
            <person name="Zhou M."/>
            <person name="Andersen M.R."/>
            <person name="Archer D.B."/>
            <person name="Baker S.E."/>
            <person name="Benoit I."/>
            <person name="Brakhage A.A."/>
            <person name="Braus G.H."/>
            <person name="Fischer R."/>
            <person name="Frisvad J.C."/>
            <person name="Goldman G.H."/>
            <person name="Houbraken J."/>
            <person name="Oakley B."/>
            <person name="Pocsi I."/>
            <person name="Scazzocchio C."/>
            <person name="Seiboth B."/>
            <person name="vanKuyk P.A."/>
            <person name="Wortman J."/>
            <person name="Dyer P.S."/>
            <person name="Grigoriev I.V."/>
        </authorList>
    </citation>
    <scope>NUCLEOTIDE SEQUENCE [LARGE SCALE GENOMIC DNA]</scope>
    <source>
        <strain evidence="4">CBS 506.65</strain>
    </source>
</reference>
<dbReference type="PROSITE" id="PS51365">
    <property type="entry name" value="RENAL_DIPEPTIDASE_2"/>
    <property type="match status" value="1"/>
</dbReference>
<evidence type="ECO:0000256" key="1">
    <source>
        <dbReference type="ARBA" id="ARBA00022997"/>
    </source>
</evidence>
<dbReference type="InterPro" id="IPR032466">
    <property type="entry name" value="Metal_Hydrolase"/>
</dbReference>
<dbReference type="PANTHER" id="PTHR10443">
    <property type="entry name" value="MICROSOMAL DIPEPTIDASE"/>
    <property type="match status" value="1"/>
</dbReference>
<keyword evidence="2" id="KW-0862">Zinc</keyword>
<dbReference type="GO" id="GO:0046872">
    <property type="term" value="F:metal ion binding"/>
    <property type="evidence" value="ECO:0007669"/>
    <property type="project" value="UniProtKB-UniRule"/>
</dbReference>
<dbReference type="SUPFAM" id="SSF51556">
    <property type="entry name" value="Metallo-dependent hydrolases"/>
    <property type="match status" value="1"/>
</dbReference>
<dbReference type="CDD" id="cd01301">
    <property type="entry name" value="rDP_like"/>
    <property type="match status" value="1"/>
</dbReference>
<dbReference type="Proteomes" id="UP000184188">
    <property type="component" value="Unassembled WGS sequence"/>
</dbReference>
<gene>
    <name evidence="3" type="ORF">ASPZODRAFT_547278</name>
</gene>
<comment type="catalytic activity">
    <reaction evidence="2">
        <text>an L-aminoacyl-L-amino acid + H2O = 2 an L-alpha-amino acid</text>
        <dbReference type="Rhea" id="RHEA:48940"/>
        <dbReference type="ChEBI" id="CHEBI:15377"/>
        <dbReference type="ChEBI" id="CHEBI:59869"/>
        <dbReference type="ChEBI" id="CHEBI:77460"/>
        <dbReference type="EC" id="3.4.13.19"/>
    </reaction>
</comment>
<dbReference type="PANTHER" id="PTHR10443:SF12">
    <property type="entry name" value="DIPEPTIDASE"/>
    <property type="match status" value="1"/>
</dbReference>
<dbReference type="Gene3D" id="3.20.20.140">
    <property type="entry name" value="Metal-dependent hydrolases"/>
    <property type="match status" value="1"/>
</dbReference>
<name>A0A1L9SFJ2_9EURO</name>
<dbReference type="GO" id="GO:0070573">
    <property type="term" value="F:metallodipeptidase activity"/>
    <property type="evidence" value="ECO:0007669"/>
    <property type="project" value="InterPro"/>
</dbReference>
<evidence type="ECO:0000256" key="2">
    <source>
        <dbReference type="RuleBase" id="RU341113"/>
    </source>
</evidence>
<dbReference type="VEuPathDB" id="FungiDB:ASPZODRAFT_547278"/>
<feature type="non-terminal residue" evidence="3">
    <location>
        <position position="1"/>
    </location>
</feature>
<dbReference type="EC" id="3.4.13.19" evidence="2"/>
<comment type="cofactor">
    <cofactor evidence="2">
        <name>Zn(2+)</name>
        <dbReference type="ChEBI" id="CHEBI:29105"/>
    </cofactor>
</comment>
<evidence type="ECO:0000313" key="4">
    <source>
        <dbReference type="Proteomes" id="UP000184188"/>
    </source>
</evidence>
<proteinExistence type="inferred from homology"/>
<dbReference type="AlphaFoldDB" id="A0A1L9SFJ2"/>
<accession>A0A1L9SFJ2</accession>
<protein>
    <recommendedName>
        <fullName evidence="2">Dipeptidase</fullName>
        <ecNumber evidence="2">3.4.13.19</ecNumber>
    </recommendedName>
</protein>
<evidence type="ECO:0000313" key="3">
    <source>
        <dbReference type="EMBL" id="OJJ45949.1"/>
    </source>
</evidence>
<keyword evidence="4" id="KW-1185">Reference proteome</keyword>
<keyword evidence="2" id="KW-0482">Metalloprotease</keyword>
<keyword evidence="2" id="KW-0378">Hydrolase</keyword>
<keyword evidence="2" id="KW-0479">Metal-binding</keyword>
<dbReference type="Pfam" id="PF01244">
    <property type="entry name" value="Peptidase_M19"/>
    <property type="match status" value="1"/>
</dbReference>
<dbReference type="GO" id="GO:0006508">
    <property type="term" value="P:proteolysis"/>
    <property type="evidence" value="ECO:0007669"/>
    <property type="project" value="UniProtKB-KW"/>
</dbReference>
<keyword evidence="1 2" id="KW-0224">Dipeptidase</keyword>